<evidence type="ECO:0000313" key="2">
    <source>
        <dbReference type="Proteomes" id="UP001519310"/>
    </source>
</evidence>
<name>A0ABS4KX93_STRAV</name>
<gene>
    <name evidence="1" type="ORF">J2Z77_000019</name>
</gene>
<protein>
    <submittedName>
        <fullName evidence="1">SepF-like predicted cell division protein (DUF552 family)</fullName>
    </submittedName>
</protein>
<accession>A0ABS4KX93</accession>
<comment type="caution">
    <text evidence="1">The sequence shown here is derived from an EMBL/GenBank/DDBJ whole genome shotgun (WGS) entry which is preliminary data.</text>
</comment>
<proteinExistence type="predicted"/>
<keyword evidence="2" id="KW-1185">Reference proteome</keyword>
<sequence length="91" mass="10097">MTVEERNSMRVLAVHDSAGQIISLVASPEDAPTVSVELRAGEYMHAVDVSELSLDMEESRIYERLAEVAENFRVDAPEAAVSEVQLIPRNR</sequence>
<evidence type="ECO:0000313" key="1">
    <source>
        <dbReference type="EMBL" id="MBP2034235.1"/>
    </source>
</evidence>
<dbReference type="EMBL" id="JAGGLQ010000001">
    <property type="protein sequence ID" value="MBP2034235.1"/>
    <property type="molecule type" value="Genomic_DNA"/>
</dbReference>
<reference evidence="1 2" key="1">
    <citation type="submission" date="2021-03" db="EMBL/GenBank/DDBJ databases">
        <title>Genomic Encyclopedia of Type Strains, Phase IV (KMG-IV): sequencing the most valuable type-strain genomes for metagenomic binning, comparative biology and taxonomic classification.</title>
        <authorList>
            <person name="Goeker M."/>
        </authorList>
    </citation>
    <scope>NUCLEOTIDE SEQUENCE [LARGE SCALE GENOMIC DNA]</scope>
    <source>
        <strain evidence="1 2">DSM 40526</strain>
    </source>
</reference>
<organism evidence="1 2">
    <name type="scientific">Streptomyces avidinii</name>
    <dbReference type="NCBI Taxonomy" id="1895"/>
    <lineage>
        <taxon>Bacteria</taxon>
        <taxon>Bacillati</taxon>
        <taxon>Actinomycetota</taxon>
        <taxon>Actinomycetes</taxon>
        <taxon>Kitasatosporales</taxon>
        <taxon>Streptomycetaceae</taxon>
        <taxon>Streptomyces</taxon>
    </lineage>
</organism>
<dbReference type="Proteomes" id="UP001519310">
    <property type="component" value="Unassembled WGS sequence"/>
</dbReference>
<dbReference type="RefSeq" id="WP_189974009.1">
    <property type="nucleotide sequence ID" value="NZ_BMVL01000023.1"/>
</dbReference>